<keyword evidence="2" id="KW-0812">Transmembrane</keyword>
<keyword evidence="5" id="KW-1185">Reference proteome</keyword>
<dbReference type="SUPFAM" id="SSF89372">
    <property type="entry name" value="Fucose-specific lectin"/>
    <property type="match status" value="2"/>
</dbReference>
<gene>
    <name evidence="4" type="ORF">B0T16DRAFT_459051</name>
</gene>
<accession>A0AA40CRW8</accession>
<dbReference type="Gene3D" id="2.120.10.70">
    <property type="entry name" value="Fucose-specific lectin"/>
    <property type="match status" value="1"/>
</dbReference>
<proteinExistence type="predicted"/>
<evidence type="ECO:0000256" key="1">
    <source>
        <dbReference type="SAM" id="MobiDB-lite"/>
    </source>
</evidence>
<dbReference type="Pfam" id="PF26607">
    <property type="entry name" value="DUF8189"/>
    <property type="match status" value="1"/>
</dbReference>
<feature type="compositionally biased region" description="Gly residues" evidence="1">
    <location>
        <begin position="152"/>
        <end position="171"/>
    </location>
</feature>
<comment type="caution">
    <text evidence="4">The sequence shown here is derived from an EMBL/GenBank/DDBJ whole genome shotgun (WGS) entry which is preliminary data.</text>
</comment>
<evidence type="ECO:0000313" key="5">
    <source>
        <dbReference type="Proteomes" id="UP001174936"/>
    </source>
</evidence>
<dbReference type="EMBL" id="JAULSV010000004">
    <property type="protein sequence ID" value="KAK0647198.1"/>
    <property type="molecule type" value="Genomic_DNA"/>
</dbReference>
<sequence>MTQPPRNSDAGPNLFPSPNGRGQEYSTLPEVIPGFGNRDMTLPEVRHPEQEKMLVGAGTGYIKPVGSTPPPAPPYPELGVATAHEEGPSADAALAGGDRSNWFRRQRKRVLVGIAAVILLVVAAVVVGAVVGTQKAGGGGSGSTGSPESSNGGSGSGSGSNTPGGGGGGSGTSTAPSVFGVPTTFPDPPNGQTLLSTCQGTVCPQMLATVQFGSPRTTYIFARGADNAFWYRSVTSGAWEGEWKSLGGNFISQPTAASMREGRIDIFGVWGEDRSPRYKTFQNGVWDTDWTRMNGICSSQLSMCSRGLDHLNIIHLDSANGVWHKYMDDGVNWKPSKWEGQGGYSSSTIDLGCAPLADGSPGRADMVAYGRGNPDYGMTYRKTNSTGGWGGWANATGAFDGDPTVLSGVDTADYFGIATDGSMRHRRWLSSTNAVEEEVNLGGNFQSAVAAFATGTSRIDVIAVGTDARAYHKARIGQTWGTSWENLGGWFNSAPRAVVTGDGEAVVFGLGPNGTIIHTNIKIGENFNWGPTQWYSDGGSMTARWYRLGPA</sequence>
<keyword evidence="2" id="KW-0472">Membrane</keyword>
<dbReference type="AlphaFoldDB" id="A0AA40CRW8"/>
<reference evidence="4" key="1">
    <citation type="submission" date="2023-06" db="EMBL/GenBank/DDBJ databases">
        <title>Genome-scale phylogeny and comparative genomics of the fungal order Sordariales.</title>
        <authorList>
            <consortium name="Lawrence Berkeley National Laboratory"/>
            <person name="Hensen N."/>
            <person name="Bonometti L."/>
            <person name="Westerberg I."/>
            <person name="Brannstrom I.O."/>
            <person name="Guillou S."/>
            <person name="Cros-Aarteil S."/>
            <person name="Calhoun S."/>
            <person name="Haridas S."/>
            <person name="Kuo A."/>
            <person name="Mondo S."/>
            <person name="Pangilinan J."/>
            <person name="Riley R."/>
            <person name="Labutti K."/>
            <person name="Andreopoulos B."/>
            <person name="Lipzen A."/>
            <person name="Chen C."/>
            <person name="Yanf M."/>
            <person name="Daum C."/>
            <person name="Ng V."/>
            <person name="Clum A."/>
            <person name="Steindorff A."/>
            <person name="Ohm R."/>
            <person name="Martin F."/>
            <person name="Silar P."/>
            <person name="Natvig D."/>
            <person name="Lalanne C."/>
            <person name="Gautier V."/>
            <person name="Ament-Velasquez S.L."/>
            <person name="Kruys A."/>
            <person name="Hutchinson M.I."/>
            <person name="Powell A.J."/>
            <person name="Barry K."/>
            <person name="Miller A.N."/>
            <person name="Grigoriev I.V."/>
            <person name="Debuchy R."/>
            <person name="Gladieux P."/>
            <person name="Thoren M.H."/>
            <person name="Johannesson H."/>
        </authorList>
    </citation>
    <scope>NUCLEOTIDE SEQUENCE</scope>
    <source>
        <strain evidence="4">SMH2532-1</strain>
    </source>
</reference>
<evidence type="ECO:0000313" key="4">
    <source>
        <dbReference type="EMBL" id="KAK0647198.1"/>
    </source>
</evidence>
<keyword evidence="2" id="KW-1133">Transmembrane helix</keyword>
<name>A0AA40CRW8_9PEZI</name>
<organism evidence="4 5">
    <name type="scientific">Cercophora newfieldiana</name>
    <dbReference type="NCBI Taxonomy" id="92897"/>
    <lineage>
        <taxon>Eukaryota</taxon>
        <taxon>Fungi</taxon>
        <taxon>Dikarya</taxon>
        <taxon>Ascomycota</taxon>
        <taxon>Pezizomycotina</taxon>
        <taxon>Sordariomycetes</taxon>
        <taxon>Sordariomycetidae</taxon>
        <taxon>Sordariales</taxon>
        <taxon>Lasiosphaeriaceae</taxon>
        <taxon>Cercophora</taxon>
    </lineage>
</organism>
<dbReference type="InterPro" id="IPR058502">
    <property type="entry name" value="PLL-like_beta-prop"/>
</dbReference>
<feature type="region of interest" description="Disordered" evidence="1">
    <location>
        <begin position="1"/>
        <end position="29"/>
    </location>
</feature>
<evidence type="ECO:0000256" key="2">
    <source>
        <dbReference type="SAM" id="Phobius"/>
    </source>
</evidence>
<feature type="transmembrane region" description="Helical" evidence="2">
    <location>
        <begin position="110"/>
        <end position="131"/>
    </location>
</feature>
<dbReference type="Proteomes" id="UP001174936">
    <property type="component" value="Unassembled WGS sequence"/>
</dbReference>
<evidence type="ECO:0000259" key="3">
    <source>
        <dbReference type="Pfam" id="PF26607"/>
    </source>
</evidence>
<feature type="region of interest" description="Disordered" evidence="1">
    <location>
        <begin position="134"/>
        <end position="192"/>
    </location>
</feature>
<feature type="domain" description="PLL-like beta propeller" evidence="3">
    <location>
        <begin position="219"/>
        <end position="409"/>
    </location>
</feature>
<protein>
    <recommendedName>
        <fullName evidence="3">PLL-like beta propeller domain-containing protein</fullName>
    </recommendedName>
</protein>